<dbReference type="InterPro" id="IPR041489">
    <property type="entry name" value="PDZ_6"/>
</dbReference>
<dbReference type="InterPro" id="IPR001969">
    <property type="entry name" value="Aspartic_peptidase_AS"/>
</dbReference>
<keyword evidence="2" id="KW-0732">Signal</keyword>
<dbReference type="Pfam" id="PF13650">
    <property type="entry name" value="Asp_protease_2"/>
    <property type="match status" value="1"/>
</dbReference>
<dbReference type="Gene3D" id="2.40.70.10">
    <property type="entry name" value="Acid Proteases"/>
    <property type="match status" value="1"/>
</dbReference>
<accession>A0ABS9EI09</accession>
<keyword evidence="1" id="KW-0378">Hydrolase</keyword>
<evidence type="ECO:0000256" key="2">
    <source>
        <dbReference type="SAM" id="SignalP"/>
    </source>
</evidence>
<dbReference type="InterPro" id="IPR036034">
    <property type="entry name" value="PDZ_sf"/>
</dbReference>
<evidence type="ECO:0000259" key="4">
    <source>
        <dbReference type="PROSITE" id="PS50175"/>
    </source>
</evidence>
<gene>
    <name evidence="5" type="ORF">L1I30_12210</name>
</gene>
<evidence type="ECO:0000313" key="5">
    <source>
        <dbReference type="EMBL" id="MCF4102433.1"/>
    </source>
</evidence>
<name>A0ABS9EI09_9FLAO</name>
<reference evidence="5" key="1">
    <citation type="submission" date="2022-01" db="EMBL/GenBank/DDBJ databases">
        <title>Gillisia lutea sp. nov., isolated from marine plastic residues from the Malvarosa beach (Valencia, Spain).</title>
        <authorList>
            <person name="Vidal-Verdu A."/>
            <person name="Molina-Menor E."/>
            <person name="Satari L."/>
            <person name="Pascual J."/>
            <person name="Pereto J."/>
            <person name="Porcar M."/>
        </authorList>
    </citation>
    <scope>NUCLEOTIDE SEQUENCE</scope>
    <source>
        <strain evidence="5">M10.2A</strain>
    </source>
</reference>
<protein>
    <submittedName>
        <fullName evidence="5">Aspartyl protease family protein</fullName>
    </submittedName>
</protein>
<feature type="domain" description="Peptidase A2" evidence="4">
    <location>
        <begin position="55"/>
        <end position="91"/>
    </location>
</feature>
<dbReference type="InterPro" id="IPR021109">
    <property type="entry name" value="Peptidase_aspartic_dom_sf"/>
</dbReference>
<dbReference type="EMBL" id="JAKGTH010000010">
    <property type="protein sequence ID" value="MCF4102433.1"/>
    <property type="molecule type" value="Genomic_DNA"/>
</dbReference>
<comment type="caution">
    <text evidence="5">The sequence shown here is derived from an EMBL/GenBank/DDBJ whole genome shotgun (WGS) entry which is preliminary data.</text>
</comment>
<dbReference type="SMART" id="SM00228">
    <property type="entry name" value="PDZ"/>
    <property type="match status" value="1"/>
</dbReference>
<dbReference type="PROSITE" id="PS50106">
    <property type="entry name" value="PDZ"/>
    <property type="match status" value="1"/>
</dbReference>
<feature type="chain" id="PRO_5046190723" evidence="2">
    <location>
        <begin position="21"/>
        <end position="442"/>
    </location>
</feature>
<organism evidence="5 6">
    <name type="scientific">Gillisia lutea</name>
    <dbReference type="NCBI Taxonomy" id="2909668"/>
    <lineage>
        <taxon>Bacteria</taxon>
        <taxon>Pseudomonadati</taxon>
        <taxon>Bacteroidota</taxon>
        <taxon>Flavobacteriia</taxon>
        <taxon>Flavobacteriales</taxon>
        <taxon>Flavobacteriaceae</taxon>
        <taxon>Gillisia</taxon>
    </lineage>
</organism>
<dbReference type="InterPro" id="IPR001478">
    <property type="entry name" value="PDZ"/>
</dbReference>
<dbReference type="Proteomes" id="UP001179363">
    <property type="component" value="Unassembled WGS sequence"/>
</dbReference>
<feature type="domain" description="PDZ" evidence="3">
    <location>
        <begin position="373"/>
        <end position="416"/>
    </location>
</feature>
<dbReference type="GO" id="GO:0006508">
    <property type="term" value="P:proteolysis"/>
    <property type="evidence" value="ECO:0007669"/>
    <property type="project" value="UniProtKB-KW"/>
</dbReference>
<evidence type="ECO:0000313" key="6">
    <source>
        <dbReference type="Proteomes" id="UP001179363"/>
    </source>
</evidence>
<dbReference type="PROSITE" id="PS00141">
    <property type="entry name" value="ASP_PROTEASE"/>
    <property type="match status" value="1"/>
</dbReference>
<dbReference type="GO" id="GO:0008233">
    <property type="term" value="F:peptidase activity"/>
    <property type="evidence" value="ECO:0007669"/>
    <property type="project" value="UniProtKB-KW"/>
</dbReference>
<evidence type="ECO:0000259" key="3">
    <source>
        <dbReference type="PROSITE" id="PS50106"/>
    </source>
</evidence>
<feature type="signal peptide" evidence="2">
    <location>
        <begin position="1"/>
        <end position="20"/>
    </location>
</feature>
<dbReference type="InterPro" id="IPR001995">
    <property type="entry name" value="Peptidase_A2_cat"/>
</dbReference>
<dbReference type="PROSITE" id="PS50175">
    <property type="entry name" value="ASP_PROT_RETROV"/>
    <property type="match status" value="1"/>
</dbReference>
<keyword evidence="6" id="KW-1185">Reference proteome</keyword>
<evidence type="ECO:0000256" key="1">
    <source>
        <dbReference type="ARBA" id="ARBA00022801"/>
    </source>
</evidence>
<sequence>MRYFFWSFFFCALLPFSLAAQDDFNISDNKDYFDLKFELVNDLVVIPVGINGVELSFLLDTGVDSTVLFSLQEKDSLEIKNATVIYLRGLGEGEPVRALKSTGNVAEIGSAFHSNLTFYVVYEHEISLSNRIGVPIHGILGYDFFKDFVVEFNYTKKRLRAYKNDKYNYKSCARCEDFKLTFHKNKPYIDVIAGLDGTNEFIVSLLIDSGSGDALWLFQDPKSGVVVPETYFEDFLGYGMGGSVYGLRSRIPSFKLGKFKFKEVTASFPDTLYFSGIDTYNKRNGTIGAQILKRFHSTFDYKNERLRLKPNKYFKDPFEYDMSGIVLAHDGYTVVKDIENYIPQGDPNETHGGVIAFKSEVDIKYVLEPEYKIVEIRPGSPAEIEGLMIDDVVLEINGRPTYKFSLEQINKIFSAAQGKRVKLRIRRKGVEKVVSFKLEKIL</sequence>
<dbReference type="SUPFAM" id="SSF50630">
    <property type="entry name" value="Acid proteases"/>
    <property type="match status" value="1"/>
</dbReference>
<proteinExistence type="predicted"/>
<keyword evidence="5" id="KW-0645">Protease</keyword>
<dbReference type="SUPFAM" id="SSF50156">
    <property type="entry name" value="PDZ domain-like"/>
    <property type="match status" value="1"/>
</dbReference>
<dbReference type="Gene3D" id="2.30.42.10">
    <property type="match status" value="1"/>
</dbReference>
<dbReference type="Pfam" id="PF17820">
    <property type="entry name" value="PDZ_6"/>
    <property type="match status" value="1"/>
</dbReference>
<dbReference type="RefSeq" id="WP_236134575.1">
    <property type="nucleotide sequence ID" value="NZ_JAKGTH010000010.1"/>
</dbReference>